<comment type="caution">
    <text evidence="1">The sequence shown here is derived from an EMBL/GenBank/DDBJ whole genome shotgun (WGS) entry which is preliminary data.</text>
</comment>
<organism evidence="1 2">
    <name type="scientific">Paenibacillus harenae</name>
    <dbReference type="NCBI Taxonomy" id="306543"/>
    <lineage>
        <taxon>Bacteria</taxon>
        <taxon>Bacillati</taxon>
        <taxon>Bacillota</taxon>
        <taxon>Bacilli</taxon>
        <taxon>Bacillales</taxon>
        <taxon>Paenibacillaceae</taxon>
        <taxon>Paenibacillus</taxon>
    </lineage>
</organism>
<accession>A0ABT9TW83</accession>
<evidence type="ECO:0000313" key="1">
    <source>
        <dbReference type="EMBL" id="MDQ0111620.1"/>
    </source>
</evidence>
<keyword evidence="2" id="KW-1185">Reference proteome</keyword>
<evidence type="ECO:0000313" key="2">
    <source>
        <dbReference type="Proteomes" id="UP001229346"/>
    </source>
</evidence>
<dbReference type="Proteomes" id="UP001229346">
    <property type="component" value="Unassembled WGS sequence"/>
</dbReference>
<name>A0ABT9TW83_PAEHA</name>
<reference evidence="1 2" key="1">
    <citation type="submission" date="2023-07" db="EMBL/GenBank/DDBJ databases">
        <title>Sorghum-associated microbial communities from plants grown in Nebraska, USA.</title>
        <authorList>
            <person name="Schachtman D."/>
        </authorList>
    </citation>
    <scope>NUCLEOTIDE SEQUENCE [LARGE SCALE GENOMIC DNA]</scope>
    <source>
        <strain evidence="1 2">CC482</strain>
    </source>
</reference>
<sequence>MMKIVFDVAVDGKVKETIQPTNLRLKEIHSYIQEQSASLILKYGKNVYLNRRVIYN</sequence>
<dbReference type="EMBL" id="JAUSSU010000002">
    <property type="protein sequence ID" value="MDQ0111620.1"/>
    <property type="molecule type" value="Genomic_DNA"/>
</dbReference>
<dbReference type="RefSeq" id="WP_307201764.1">
    <property type="nucleotide sequence ID" value="NZ_JAUSSU010000002.1"/>
</dbReference>
<gene>
    <name evidence="1" type="ORF">J2T15_001053</name>
</gene>
<protein>
    <submittedName>
        <fullName evidence="1">Uncharacterized protein</fullName>
    </submittedName>
</protein>
<proteinExistence type="predicted"/>